<sequence>MSEVRKQKCPVCGYEMTLPFENRCPICIKYDDNVQLPVNVEALLSVKPLEKKPEKKGK</sequence>
<organism evidence="1 2">
    <name type="scientific">Trichomonas vaginalis (strain ATCC PRA-98 / G3)</name>
    <dbReference type="NCBI Taxonomy" id="412133"/>
    <lineage>
        <taxon>Eukaryota</taxon>
        <taxon>Metamonada</taxon>
        <taxon>Parabasalia</taxon>
        <taxon>Trichomonadida</taxon>
        <taxon>Trichomonadidae</taxon>
        <taxon>Trichomonas</taxon>
    </lineage>
</organism>
<dbReference type="EMBL" id="DS113179">
    <property type="protein sequence ID" value="EAY23257.1"/>
    <property type="molecule type" value="Genomic_DNA"/>
</dbReference>
<keyword evidence="2" id="KW-1185">Reference proteome</keyword>
<evidence type="ECO:0000313" key="2">
    <source>
        <dbReference type="Proteomes" id="UP000001542"/>
    </source>
</evidence>
<dbReference type="OrthoDB" id="10384755at2759"/>
<dbReference type="Proteomes" id="UP000001542">
    <property type="component" value="Unassembled WGS sequence"/>
</dbReference>
<evidence type="ECO:0000313" key="1">
    <source>
        <dbReference type="EMBL" id="EAY23257.1"/>
    </source>
</evidence>
<dbReference type="SMR" id="A2D8K8"/>
<dbReference type="InParanoid" id="A2D8K8"/>
<dbReference type="KEGG" id="tva:5468819"/>
<protein>
    <submittedName>
        <fullName evidence="1">Uncharacterized protein</fullName>
    </submittedName>
</protein>
<dbReference type="RefSeq" id="XP_001584243.1">
    <property type="nucleotide sequence ID" value="XM_001584193.1"/>
</dbReference>
<dbReference type="VEuPathDB" id="TrichDB:TVAGG3_0392630"/>
<reference evidence="1" key="2">
    <citation type="journal article" date="2007" name="Science">
        <title>Draft genome sequence of the sexually transmitted pathogen Trichomonas vaginalis.</title>
        <authorList>
            <person name="Carlton J.M."/>
            <person name="Hirt R.P."/>
            <person name="Silva J.C."/>
            <person name="Delcher A.L."/>
            <person name="Schatz M."/>
            <person name="Zhao Q."/>
            <person name="Wortman J.R."/>
            <person name="Bidwell S.L."/>
            <person name="Alsmark U.C.M."/>
            <person name="Besteiro S."/>
            <person name="Sicheritz-Ponten T."/>
            <person name="Noel C.J."/>
            <person name="Dacks J.B."/>
            <person name="Foster P.G."/>
            <person name="Simillion C."/>
            <person name="Van de Peer Y."/>
            <person name="Miranda-Saavedra D."/>
            <person name="Barton G.J."/>
            <person name="Westrop G.D."/>
            <person name="Mueller S."/>
            <person name="Dessi D."/>
            <person name="Fiori P.L."/>
            <person name="Ren Q."/>
            <person name="Paulsen I."/>
            <person name="Zhang H."/>
            <person name="Bastida-Corcuera F.D."/>
            <person name="Simoes-Barbosa A."/>
            <person name="Brown M.T."/>
            <person name="Hayes R.D."/>
            <person name="Mukherjee M."/>
            <person name="Okumura C.Y."/>
            <person name="Schneider R."/>
            <person name="Smith A.J."/>
            <person name="Vanacova S."/>
            <person name="Villalvazo M."/>
            <person name="Haas B.J."/>
            <person name="Pertea M."/>
            <person name="Feldblyum T.V."/>
            <person name="Utterback T.R."/>
            <person name="Shu C.L."/>
            <person name="Osoegawa K."/>
            <person name="de Jong P.J."/>
            <person name="Hrdy I."/>
            <person name="Horvathova L."/>
            <person name="Zubacova Z."/>
            <person name="Dolezal P."/>
            <person name="Malik S.B."/>
            <person name="Logsdon J.M. Jr."/>
            <person name="Henze K."/>
            <person name="Gupta A."/>
            <person name="Wang C.C."/>
            <person name="Dunne R.L."/>
            <person name="Upcroft J.A."/>
            <person name="Upcroft P."/>
            <person name="White O."/>
            <person name="Salzberg S.L."/>
            <person name="Tang P."/>
            <person name="Chiu C.-H."/>
            <person name="Lee Y.-S."/>
            <person name="Embley T.M."/>
            <person name="Coombs G.H."/>
            <person name="Mottram J.C."/>
            <person name="Tachezy J."/>
            <person name="Fraser-Liggett C.M."/>
            <person name="Johnson P.J."/>
        </authorList>
    </citation>
    <scope>NUCLEOTIDE SEQUENCE [LARGE SCALE GENOMIC DNA]</scope>
    <source>
        <strain evidence="1">G3</strain>
    </source>
</reference>
<proteinExistence type="predicted"/>
<dbReference type="AlphaFoldDB" id="A2D8K8"/>
<gene>
    <name evidence="1" type="ORF">TVAG_185640</name>
</gene>
<name>A2D8K8_TRIV3</name>
<reference evidence="1" key="1">
    <citation type="submission" date="2006-10" db="EMBL/GenBank/DDBJ databases">
        <authorList>
            <person name="Amadeo P."/>
            <person name="Zhao Q."/>
            <person name="Wortman J."/>
            <person name="Fraser-Liggett C."/>
            <person name="Carlton J."/>
        </authorList>
    </citation>
    <scope>NUCLEOTIDE SEQUENCE</scope>
    <source>
        <strain evidence="1">G3</strain>
    </source>
</reference>
<accession>A2D8K8</accession>
<dbReference type="VEuPathDB" id="TrichDB:TVAG_185640"/>